<accession>A0A2W2CR48</accession>
<dbReference type="OrthoDB" id="5194370at2"/>
<dbReference type="EMBL" id="POTX01000009">
    <property type="protein sequence ID" value="PZG00391.1"/>
    <property type="molecule type" value="Genomic_DNA"/>
</dbReference>
<name>A0A2W2CR48_9ACTN</name>
<proteinExistence type="predicted"/>
<gene>
    <name evidence="1" type="ORF">C1I93_02520</name>
</gene>
<dbReference type="RefSeq" id="WP_146603411.1">
    <property type="nucleotide sequence ID" value="NZ_AP023358.1"/>
</dbReference>
<comment type="caution">
    <text evidence="1">The sequence shown here is derived from an EMBL/GenBank/DDBJ whole genome shotgun (WGS) entry which is preliminary data.</text>
</comment>
<sequence>MCRKDWSDYLGFKPSPQEHGVLDQLAAGKQVNVNSSLSARLLTTICTDPGDRFKDPIVLIGAHVAERLDLSGLRLKRALSFRDCRFDNGVDLSRAVCGETIEFIGCTIDGLTADNIHSCKDISAVDCDITGVSFADAHLEKDLRLTKSRLTHRPSCAAFYGPDMVIEGGLFLNHTKVTGNVTLDSSHIEHDLDCRAGHFGDDSPVAIDATNTFVGWELRCDERFHAEGEVRLCWARAGSVSFRNATLHNPNGLALRADSLRATIGCYLDQNLHATGGVRLVGAQIDGELSCSGGSFDGRGGVAIEAERLTAKDVYLDRGFVAHGTVRLVGAMLARQLTCTGGRFDNQSGSSLDATGLACQGSVYLDKDPNQETGFHANGQVRLCGASVAEAVVCTGGVFECEADTALAADGLTTEGDVMLNGDFRAVGGVNLARATVGRQLDCSGGSFQALGYAALNLSGVVGRGDVLLTNGFQATSEVSLRDADIARNVDLTKGHFTGIGDKSLDAYGLRVGGTLVLLPAEKPTQTVDLRYARVARLHDSEVAYPENRVELEGLTYESLESDLAYQQRIQILGRMHSYSRQPYLQLSKVYRDASKDEADREVAVAGLKQLRKRDKLRPHSKAWNFFMWATVRYGYRLYQPLLIALPLALLNIIFFHTAEHHGLMEPVGADTDDKPHTDATHCPENYPCFNPLAYSLQLLIPAINLYQIDKWVPDATKFWGTPLLFWTWFMIIVGWALGFALVAAITQAIRKE</sequence>
<evidence type="ECO:0000313" key="2">
    <source>
        <dbReference type="Proteomes" id="UP000248627"/>
    </source>
</evidence>
<organism evidence="1 2">
    <name type="scientific">Micromonospora endophytica</name>
    <dbReference type="NCBI Taxonomy" id="515350"/>
    <lineage>
        <taxon>Bacteria</taxon>
        <taxon>Bacillati</taxon>
        <taxon>Actinomycetota</taxon>
        <taxon>Actinomycetes</taxon>
        <taxon>Micromonosporales</taxon>
        <taxon>Micromonosporaceae</taxon>
        <taxon>Micromonospora</taxon>
    </lineage>
</organism>
<protein>
    <submittedName>
        <fullName evidence="1">Uncharacterized protein</fullName>
    </submittedName>
</protein>
<reference evidence="1 2" key="1">
    <citation type="submission" date="2018-01" db="EMBL/GenBank/DDBJ databases">
        <title>Draft genome sequence of Jishengella endophytica.</title>
        <authorList>
            <person name="Sahin N."/>
            <person name="Ay H."/>
            <person name="Saygin H."/>
        </authorList>
    </citation>
    <scope>NUCLEOTIDE SEQUENCE [LARGE SCALE GENOMIC DNA]</scope>
    <source>
        <strain evidence="1 2">DSM 45430</strain>
    </source>
</reference>
<dbReference type="AlphaFoldDB" id="A0A2W2CR48"/>
<dbReference type="Proteomes" id="UP000248627">
    <property type="component" value="Unassembled WGS sequence"/>
</dbReference>
<keyword evidence="2" id="KW-1185">Reference proteome</keyword>
<evidence type="ECO:0000313" key="1">
    <source>
        <dbReference type="EMBL" id="PZG00391.1"/>
    </source>
</evidence>